<dbReference type="SUPFAM" id="SSF55331">
    <property type="entry name" value="Tautomerase/MIF"/>
    <property type="match status" value="1"/>
</dbReference>
<dbReference type="Proteomes" id="UP000430670">
    <property type="component" value="Unassembled WGS sequence"/>
</dbReference>
<comment type="caution">
    <text evidence="1">The sequence shown here is derived from an EMBL/GenBank/DDBJ whole genome shotgun (WGS) entry which is preliminary data.</text>
</comment>
<dbReference type="RefSeq" id="WP_155475615.1">
    <property type="nucleotide sequence ID" value="NZ_WNKU01000004.1"/>
</dbReference>
<dbReference type="EMBL" id="WNKU01000004">
    <property type="protein sequence ID" value="MTV48521.1"/>
    <property type="molecule type" value="Genomic_DNA"/>
</dbReference>
<protein>
    <submittedName>
        <fullName evidence="1">DUF1904 family protein</fullName>
    </submittedName>
</protein>
<dbReference type="InterPro" id="IPR015017">
    <property type="entry name" value="DUF1904"/>
</dbReference>
<dbReference type="Gene3D" id="3.30.429.10">
    <property type="entry name" value="Macrophage Migration Inhibitory Factor"/>
    <property type="match status" value="1"/>
</dbReference>
<evidence type="ECO:0000313" key="1">
    <source>
        <dbReference type="EMBL" id="MTV48521.1"/>
    </source>
</evidence>
<dbReference type="InterPro" id="IPR014347">
    <property type="entry name" value="Tautomerase/MIF_sf"/>
</dbReference>
<name>A0A6I3SI30_HELMO</name>
<dbReference type="AlphaFoldDB" id="A0A6I3SI30"/>
<gene>
    <name evidence="1" type="ORF">GJ688_05930</name>
</gene>
<keyword evidence="2" id="KW-1185">Reference proteome</keyword>
<evidence type="ECO:0000313" key="2">
    <source>
        <dbReference type="Proteomes" id="UP000430670"/>
    </source>
</evidence>
<dbReference type="Pfam" id="PF08921">
    <property type="entry name" value="DUF1904"/>
    <property type="match status" value="1"/>
</dbReference>
<dbReference type="OrthoDB" id="5587545at2"/>
<sequence>MPQIMIRGMELNDIKKISKPLVDELSEVIGCPQDYFTIEQIHSTFIADGEIAKAYPFIQVNWFDRGQEIQDRAAKVIDRFVRDAGYEQVEVYFIVLKEEKYYENGEHY</sequence>
<accession>A0A6I3SI30</accession>
<organism evidence="1 2">
    <name type="scientific">Heliobacterium mobile</name>
    <name type="common">Heliobacillus mobilis</name>
    <dbReference type="NCBI Taxonomy" id="28064"/>
    <lineage>
        <taxon>Bacteria</taxon>
        <taxon>Bacillati</taxon>
        <taxon>Bacillota</taxon>
        <taxon>Clostridia</taxon>
        <taxon>Eubacteriales</taxon>
        <taxon>Heliobacteriaceae</taxon>
        <taxon>Heliobacterium</taxon>
    </lineage>
</organism>
<proteinExistence type="predicted"/>
<reference evidence="1 2" key="1">
    <citation type="submission" date="2019-11" db="EMBL/GenBank/DDBJ databases">
        <title>Whole-genome sequence of a the green, strictly anaerobic photosynthetic bacterium Heliobacillus mobilis DSM 6151.</title>
        <authorList>
            <person name="Kyndt J.A."/>
            <person name="Meyer T.E."/>
        </authorList>
    </citation>
    <scope>NUCLEOTIDE SEQUENCE [LARGE SCALE GENOMIC DNA]</scope>
    <source>
        <strain evidence="1 2">DSM 6151</strain>
    </source>
</reference>